<dbReference type="SUPFAM" id="SSF140500">
    <property type="entry name" value="BAS1536-like"/>
    <property type="match status" value="1"/>
</dbReference>
<comment type="caution">
    <text evidence="1">The sequence shown here is derived from an EMBL/GenBank/DDBJ whole genome shotgun (WGS) entry which is preliminary data.</text>
</comment>
<name>A0A6N8EQA0_PAEMA</name>
<dbReference type="RefSeq" id="WP_124332243.1">
    <property type="nucleotide sequence ID" value="NZ_BGML01000004.1"/>
</dbReference>
<dbReference type="EMBL" id="WNZZ01000001">
    <property type="protein sequence ID" value="MUG20842.1"/>
    <property type="molecule type" value="Genomic_DNA"/>
</dbReference>
<dbReference type="GO" id="GO:0046983">
    <property type="term" value="F:protein dimerization activity"/>
    <property type="evidence" value="ECO:0007669"/>
    <property type="project" value="InterPro"/>
</dbReference>
<dbReference type="InterPro" id="IPR037208">
    <property type="entry name" value="Spo0E-like_sf"/>
</dbReference>
<dbReference type="GO" id="GO:0043937">
    <property type="term" value="P:regulation of sporulation"/>
    <property type="evidence" value="ECO:0007669"/>
    <property type="project" value="InterPro"/>
</dbReference>
<dbReference type="InterPro" id="IPR036638">
    <property type="entry name" value="HLH_DNA-bd_sf"/>
</dbReference>
<dbReference type="Pfam" id="PF09388">
    <property type="entry name" value="SpoOE-like"/>
    <property type="match status" value="1"/>
</dbReference>
<organism evidence="1 2">
    <name type="scientific">Paenibacillus macerans</name>
    <name type="common">Bacillus macerans</name>
    <dbReference type="NCBI Taxonomy" id="44252"/>
    <lineage>
        <taxon>Bacteria</taxon>
        <taxon>Bacillati</taxon>
        <taxon>Bacillota</taxon>
        <taxon>Bacilli</taxon>
        <taxon>Bacillales</taxon>
        <taxon>Paenibacillaceae</taxon>
        <taxon>Paenibacillus</taxon>
    </lineage>
</organism>
<evidence type="ECO:0000313" key="2">
    <source>
        <dbReference type="Proteomes" id="UP000442469"/>
    </source>
</evidence>
<sequence length="60" mass="7253">MNEDGIQARIERERNKLHVLTKKYNGQFGHPRVIHQSMILDELINQYYQLHRRNIKKPIA</sequence>
<dbReference type="InterPro" id="IPR018540">
    <property type="entry name" value="Spo0E-like"/>
</dbReference>
<dbReference type="Gene3D" id="4.10.280.10">
    <property type="entry name" value="Helix-loop-helix DNA-binding domain"/>
    <property type="match status" value="1"/>
</dbReference>
<reference evidence="1 2" key="1">
    <citation type="submission" date="2019-11" db="EMBL/GenBank/DDBJ databases">
        <title>Draft genome sequences of five Paenibacillus species of dairy origin.</title>
        <authorList>
            <person name="Olajide A.M."/>
            <person name="Chen S."/>
            <person name="Lapointe G."/>
        </authorList>
    </citation>
    <scope>NUCLEOTIDE SEQUENCE [LARGE SCALE GENOMIC DNA]</scope>
    <source>
        <strain evidence="1 2">3CT49</strain>
    </source>
</reference>
<gene>
    <name evidence="1" type="ORF">GNQ08_00090</name>
</gene>
<accession>A0A6N8EQA0</accession>
<evidence type="ECO:0000313" key="1">
    <source>
        <dbReference type="EMBL" id="MUG20842.1"/>
    </source>
</evidence>
<dbReference type="AlphaFoldDB" id="A0A6N8EQA0"/>
<dbReference type="Proteomes" id="UP000442469">
    <property type="component" value="Unassembled WGS sequence"/>
</dbReference>
<proteinExistence type="predicted"/>
<protein>
    <submittedName>
        <fullName evidence="1">Spo0E family sporulation regulatory protein-aspartic acid phosphatase</fullName>
    </submittedName>
</protein>